<dbReference type="EMBL" id="MLCO01000248">
    <property type="protein sequence ID" value="ONG48353.1"/>
    <property type="molecule type" value="Genomic_DNA"/>
</dbReference>
<keyword evidence="3" id="KW-1185">Reference proteome</keyword>
<comment type="caution">
    <text evidence="2">The sequence shown here is derived from an EMBL/GenBank/DDBJ whole genome shotgun (WGS) entry which is preliminary data.</text>
</comment>
<reference evidence="2 3" key="1">
    <citation type="submission" date="2016-10" db="EMBL/GenBank/DDBJ databases">
        <title>Draft Genome sequence of Roseomonas sp. strain M3.</title>
        <authorList>
            <person name="Subhash Y."/>
            <person name="Lee S."/>
        </authorList>
    </citation>
    <scope>NUCLEOTIDE SEQUENCE [LARGE SCALE GENOMIC DNA]</scope>
    <source>
        <strain evidence="2 3">M3</strain>
    </source>
</reference>
<feature type="region of interest" description="Disordered" evidence="1">
    <location>
        <begin position="265"/>
        <end position="287"/>
    </location>
</feature>
<feature type="compositionally biased region" description="Pro residues" evidence="1">
    <location>
        <begin position="221"/>
        <end position="243"/>
    </location>
</feature>
<accession>A0A1V2GZE8</accession>
<evidence type="ECO:0000256" key="1">
    <source>
        <dbReference type="SAM" id="MobiDB-lite"/>
    </source>
</evidence>
<evidence type="ECO:0000313" key="2">
    <source>
        <dbReference type="EMBL" id="ONG48353.1"/>
    </source>
</evidence>
<dbReference type="AlphaFoldDB" id="A0A1V2GZE8"/>
<name>A0A1V2GZE8_9PROT</name>
<dbReference type="OrthoDB" id="7277964at2"/>
<gene>
    <name evidence="2" type="ORF">BKE38_22055</name>
</gene>
<sequence length="287" mass="29433">MTYLRPFHPPALTALIADEDGSAAARLRAEERIRSTALEAGRMRGLEEGLALGRAEGREAGKAEAAKEARAELARRGLRGAAAAAEALEQLLARRAEDRRMLDADLRAALVAGLQAVFPALLARAAGGEVAALLAEALTERAADTITLRAHPATLAEAEKDGLPGLEPPVRLRLLPDPTLPEGQAEAGWSDGGLLYDPAALMGRVLAVLGAPSPMLAPELAGPPPQPAPAPQSVPPPSLPQTPVPQAMAPSVLAAAPGLTVTLTRDPAGTAAIPPDAPLPAPEETTP</sequence>
<evidence type="ECO:0008006" key="4">
    <source>
        <dbReference type="Google" id="ProtNLM"/>
    </source>
</evidence>
<feature type="region of interest" description="Disordered" evidence="1">
    <location>
        <begin position="217"/>
        <end position="251"/>
    </location>
</feature>
<proteinExistence type="predicted"/>
<dbReference type="RefSeq" id="WP_076959448.1">
    <property type="nucleotide sequence ID" value="NZ_MLCO01000248.1"/>
</dbReference>
<protein>
    <recommendedName>
        <fullName evidence="4">Flagellar assembly protein FliH/Type III secretion system HrpE domain-containing protein</fullName>
    </recommendedName>
</protein>
<evidence type="ECO:0000313" key="3">
    <source>
        <dbReference type="Proteomes" id="UP000188879"/>
    </source>
</evidence>
<dbReference type="Proteomes" id="UP000188879">
    <property type="component" value="Unassembled WGS sequence"/>
</dbReference>
<organism evidence="2 3">
    <name type="scientific">Teichococcus deserti</name>
    <dbReference type="NCBI Taxonomy" id="1817963"/>
    <lineage>
        <taxon>Bacteria</taxon>
        <taxon>Pseudomonadati</taxon>
        <taxon>Pseudomonadota</taxon>
        <taxon>Alphaproteobacteria</taxon>
        <taxon>Acetobacterales</taxon>
        <taxon>Roseomonadaceae</taxon>
        <taxon>Roseomonas</taxon>
    </lineage>
</organism>